<dbReference type="Gene3D" id="3.40.50.720">
    <property type="entry name" value="NAD(P)-binding Rossmann-like Domain"/>
    <property type="match status" value="1"/>
</dbReference>
<dbReference type="SUPFAM" id="SSF51735">
    <property type="entry name" value="NAD(P)-binding Rossmann-fold domains"/>
    <property type="match status" value="1"/>
</dbReference>
<evidence type="ECO:0000313" key="2">
    <source>
        <dbReference type="EMBL" id="EMD37646.1"/>
    </source>
</evidence>
<evidence type="ECO:0000259" key="1">
    <source>
        <dbReference type="Pfam" id="PF13460"/>
    </source>
</evidence>
<dbReference type="Proteomes" id="UP000016930">
    <property type="component" value="Unassembled WGS sequence"/>
</dbReference>
<dbReference type="Pfam" id="PF13460">
    <property type="entry name" value="NAD_binding_10"/>
    <property type="match status" value="1"/>
</dbReference>
<dbReference type="Gene3D" id="3.90.25.10">
    <property type="entry name" value="UDP-galactose 4-epimerase, domain 1"/>
    <property type="match status" value="1"/>
</dbReference>
<dbReference type="EMBL" id="KB445796">
    <property type="protein sequence ID" value="EMD37646.1"/>
    <property type="molecule type" value="Genomic_DNA"/>
</dbReference>
<gene>
    <name evidence="2" type="ORF">CERSUDRAFT_136344</name>
</gene>
<dbReference type="HOGENOM" id="CLU_073157_0_0_1"/>
<sequence length="327" mass="35979">MSRKLCITAADGQTGHLTAELLLTDDTFRSRIAELTCLALHPEKCDDLEKLGAQIVPHKPGDVQGLVKALKESGADTILLIPPAHKDKLELAQEMIRATREANVKSNVLLSSAAADLADPTKQPRLREFIEIEAEFMRSKGIPETSAGHSPCIVRAGFYSENLLLYDKDVKKTQKLRLPIGETHEFAPIALGDIAQLLAHVVTSEGPQGLSDTVRGQLIVATGPKLLAGPLIAKEAQSAGLQLEFEDISEIEANEILKADAEIDESEREYLLEYYSLVREGKTNYVATIAYHAVTGVEPTQPVEFFKTYDAEFKPKRYIPINSYNMI</sequence>
<keyword evidence="3" id="KW-1185">Reference proteome</keyword>
<dbReference type="InterPro" id="IPR051604">
    <property type="entry name" value="Ergot_Alk_Oxidoreductase"/>
</dbReference>
<name>M2RFQ0_CERS8</name>
<organism evidence="2 3">
    <name type="scientific">Ceriporiopsis subvermispora (strain B)</name>
    <name type="common">White-rot fungus</name>
    <name type="synonym">Gelatoporia subvermispora</name>
    <dbReference type="NCBI Taxonomy" id="914234"/>
    <lineage>
        <taxon>Eukaryota</taxon>
        <taxon>Fungi</taxon>
        <taxon>Dikarya</taxon>
        <taxon>Basidiomycota</taxon>
        <taxon>Agaricomycotina</taxon>
        <taxon>Agaricomycetes</taxon>
        <taxon>Polyporales</taxon>
        <taxon>Gelatoporiaceae</taxon>
        <taxon>Gelatoporia</taxon>
    </lineage>
</organism>
<dbReference type="InterPro" id="IPR016040">
    <property type="entry name" value="NAD(P)-bd_dom"/>
</dbReference>
<reference evidence="2 3" key="1">
    <citation type="journal article" date="2012" name="Proc. Natl. Acad. Sci. U.S.A.">
        <title>Comparative genomics of Ceriporiopsis subvermispora and Phanerochaete chrysosporium provide insight into selective ligninolysis.</title>
        <authorList>
            <person name="Fernandez-Fueyo E."/>
            <person name="Ruiz-Duenas F.J."/>
            <person name="Ferreira P."/>
            <person name="Floudas D."/>
            <person name="Hibbett D.S."/>
            <person name="Canessa P."/>
            <person name="Larrondo L.F."/>
            <person name="James T.Y."/>
            <person name="Seelenfreund D."/>
            <person name="Lobos S."/>
            <person name="Polanco R."/>
            <person name="Tello M."/>
            <person name="Honda Y."/>
            <person name="Watanabe T."/>
            <person name="Watanabe T."/>
            <person name="Ryu J.S."/>
            <person name="Kubicek C.P."/>
            <person name="Schmoll M."/>
            <person name="Gaskell J."/>
            <person name="Hammel K.E."/>
            <person name="St John F.J."/>
            <person name="Vanden Wymelenberg A."/>
            <person name="Sabat G."/>
            <person name="Splinter BonDurant S."/>
            <person name="Syed K."/>
            <person name="Yadav J.S."/>
            <person name="Doddapaneni H."/>
            <person name="Subramanian V."/>
            <person name="Lavin J.L."/>
            <person name="Oguiza J.A."/>
            <person name="Perez G."/>
            <person name="Pisabarro A.G."/>
            <person name="Ramirez L."/>
            <person name="Santoyo F."/>
            <person name="Master E."/>
            <person name="Coutinho P.M."/>
            <person name="Henrissat B."/>
            <person name="Lombard V."/>
            <person name="Magnuson J.K."/>
            <person name="Kuees U."/>
            <person name="Hori C."/>
            <person name="Igarashi K."/>
            <person name="Samejima M."/>
            <person name="Held B.W."/>
            <person name="Barry K.W."/>
            <person name="LaButti K.M."/>
            <person name="Lapidus A."/>
            <person name="Lindquist E.A."/>
            <person name="Lucas S.M."/>
            <person name="Riley R."/>
            <person name="Salamov A.A."/>
            <person name="Hoffmeister D."/>
            <person name="Schwenk D."/>
            <person name="Hadar Y."/>
            <person name="Yarden O."/>
            <person name="de Vries R.P."/>
            <person name="Wiebenga A."/>
            <person name="Stenlid J."/>
            <person name="Eastwood D."/>
            <person name="Grigoriev I.V."/>
            <person name="Berka R.M."/>
            <person name="Blanchette R.A."/>
            <person name="Kersten P."/>
            <person name="Martinez A.T."/>
            <person name="Vicuna R."/>
            <person name="Cullen D."/>
        </authorList>
    </citation>
    <scope>NUCLEOTIDE SEQUENCE [LARGE SCALE GENOMIC DNA]</scope>
    <source>
        <strain evidence="2 3">B</strain>
    </source>
</reference>
<dbReference type="STRING" id="914234.M2RFQ0"/>
<dbReference type="InterPro" id="IPR036291">
    <property type="entry name" value="NAD(P)-bd_dom_sf"/>
</dbReference>
<dbReference type="PANTHER" id="PTHR43162:SF1">
    <property type="entry name" value="PRESTALK A DIFFERENTIATION PROTEIN A"/>
    <property type="match status" value="1"/>
</dbReference>
<feature type="domain" description="NAD(P)-binding" evidence="1">
    <location>
        <begin position="10"/>
        <end position="158"/>
    </location>
</feature>
<proteinExistence type="predicted"/>
<protein>
    <recommendedName>
        <fullName evidence="1">NAD(P)-binding domain-containing protein</fullName>
    </recommendedName>
</protein>
<evidence type="ECO:0000313" key="3">
    <source>
        <dbReference type="Proteomes" id="UP000016930"/>
    </source>
</evidence>
<dbReference type="PANTHER" id="PTHR43162">
    <property type="match status" value="1"/>
</dbReference>
<dbReference type="AlphaFoldDB" id="M2RFQ0"/>
<dbReference type="OrthoDB" id="10254221at2759"/>
<accession>M2RFQ0</accession>